<gene>
    <name evidence="2" type="ORF">HH308_06825</name>
</gene>
<name>A0A848KQF8_9ACTN</name>
<dbReference type="GO" id="GO:0016020">
    <property type="term" value="C:membrane"/>
    <property type="evidence" value="ECO:0007669"/>
    <property type="project" value="TreeGrafter"/>
</dbReference>
<dbReference type="GO" id="GO:0016787">
    <property type="term" value="F:hydrolase activity"/>
    <property type="evidence" value="ECO:0007669"/>
    <property type="project" value="UniProtKB-KW"/>
</dbReference>
<dbReference type="PANTHER" id="PTHR43798">
    <property type="entry name" value="MONOACYLGLYCEROL LIPASE"/>
    <property type="match status" value="1"/>
</dbReference>
<reference evidence="2 3" key="1">
    <citation type="submission" date="2020-04" db="EMBL/GenBank/DDBJ databases">
        <title>Gordonia sp. nov. TBRC 11910.</title>
        <authorList>
            <person name="Suriyachadkun C."/>
        </authorList>
    </citation>
    <scope>NUCLEOTIDE SEQUENCE [LARGE SCALE GENOMIC DNA]</scope>
    <source>
        <strain evidence="2 3">TBRC 11910</strain>
    </source>
</reference>
<dbReference type="Proteomes" id="UP000550729">
    <property type="component" value="Unassembled WGS sequence"/>
</dbReference>
<protein>
    <submittedName>
        <fullName evidence="2">Alpha/beta hydrolase</fullName>
    </submittedName>
</protein>
<dbReference type="Gene3D" id="3.40.50.1820">
    <property type="entry name" value="alpha/beta hydrolase"/>
    <property type="match status" value="1"/>
</dbReference>
<dbReference type="AlphaFoldDB" id="A0A848KQF8"/>
<dbReference type="InterPro" id="IPR050266">
    <property type="entry name" value="AB_hydrolase_sf"/>
</dbReference>
<accession>A0A848KQF8</accession>
<feature type="domain" description="AB hydrolase-1" evidence="1">
    <location>
        <begin position="24"/>
        <end position="125"/>
    </location>
</feature>
<dbReference type="PANTHER" id="PTHR43798:SF24">
    <property type="entry name" value="CIS-3-ALKYL-4-ALKYLOXETAN-2-ONE DECARBOXYLASE"/>
    <property type="match status" value="1"/>
</dbReference>
<proteinExistence type="predicted"/>
<dbReference type="InterPro" id="IPR029058">
    <property type="entry name" value="AB_hydrolase_fold"/>
</dbReference>
<sequence length="281" mass="30238">MQLAELPSGRIEYDVYGPDDSTHPPVLFVHGVLVNGLLWRDVAERLAALGYRSYVPTFPLGAHRIPVEAGSELSPPAIAQLIREFVHAFELDDATLVGNDTGGGLCQFALGVEPDLVGRVVLTNCDAFDVFPPQPFRFAFKLLKRPAVLNLAMPGFGTAALRHSWLGFGLLATRPDARLTDEMTRSVRTDPAIRADAAAVLAAIDELGDMTMATKRMSTVQVPVTVLWGMADRCFGAPLGKRLASTFPNGQFVEVPRSRTFVSLDAPQAVVDAVVAIGDQG</sequence>
<dbReference type="SUPFAM" id="SSF53474">
    <property type="entry name" value="alpha/beta-Hydrolases"/>
    <property type="match status" value="1"/>
</dbReference>
<keyword evidence="3" id="KW-1185">Reference proteome</keyword>
<dbReference type="Pfam" id="PF00561">
    <property type="entry name" value="Abhydrolase_1"/>
    <property type="match status" value="1"/>
</dbReference>
<dbReference type="InterPro" id="IPR000073">
    <property type="entry name" value="AB_hydrolase_1"/>
</dbReference>
<organism evidence="2 3">
    <name type="scientific">Gordonia asplenii</name>
    <dbReference type="NCBI Taxonomy" id="2725283"/>
    <lineage>
        <taxon>Bacteria</taxon>
        <taxon>Bacillati</taxon>
        <taxon>Actinomycetota</taxon>
        <taxon>Actinomycetes</taxon>
        <taxon>Mycobacteriales</taxon>
        <taxon>Gordoniaceae</taxon>
        <taxon>Gordonia</taxon>
    </lineage>
</organism>
<dbReference type="RefSeq" id="WP_170193425.1">
    <property type="nucleotide sequence ID" value="NZ_JABBNB010000005.1"/>
</dbReference>
<evidence type="ECO:0000259" key="1">
    <source>
        <dbReference type="Pfam" id="PF00561"/>
    </source>
</evidence>
<keyword evidence="2" id="KW-0378">Hydrolase</keyword>
<comment type="caution">
    <text evidence="2">The sequence shown here is derived from an EMBL/GenBank/DDBJ whole genome shotgun (WGS) entry which is preliminary data.</text>
</comment>
<evidence type="ECO:0000313" key="2">
    <source>
        <dbReference type="EMBL" id="NMO00926.1"/>
    </source>
</evidence>
<dbReference type="EMBL" id="JABBNB010000005">
    <property type="protein sequence ID" value="NMO00926.1"/>
    <property type="molecule type" value="Genomic_DNA"/>
</dbReference>
<evidence type="ECO:0000313" key="3">
    <source>
        <dbReference type="Proteomes" id="UP000550729"/>
    </source>
</evidence>